<dbReference type="InterPro" id="IPR000160">
    <property type="entry name" value="GGDEF_dom"/>
</dbReference>
<keyword evidence="5" id="KW-0548">Nucleotidyltransferase</keyword>
<evidence type="ECO:0000313" key="6">
    <source>
        <dbReference type="Proteomes" id="UP001606302"/>
    </source>
</evidence>
<dbReference type="InterPro" id="IPR003018">
    <property type="entry name" value="GAF"/>
</dbReference>
<dbReference type="PANTHER" id="PTHR45138:SF9">
    <property type="entry name" value="DIGUANYLATE CYCLASE DGCM-RELATED"/>
    <property type="match status" value="1"/>
</dbReference>
<evidence type="ECO:0000256" key="3">
    <source>
        <dbReference type="SAM" id="Coils"/>
    </source>
</evidence>
<dbReference type="RefSeq" id="WP_394512977.1">
    <property type="nucleotide sequence ID" value="NZ_JBIGHX010000007.1"/>
</dbReference>
<proteinExistence type="predicted"/>
<dbReference type="EC" id="2.7.7.65" evidence="1"/>
<dbReference type="Gene3D" id="3.30.70.270">
    <property type="match status" value="1"/>
</dbReference>
<gene>
    <name evidence="5" type="ORF">ACG04Q_19615</name>
</gene>
<dbReference type="InterPro" id="IPR029787">
    <property type="entry name" value="Nucleotide_cyclase"/>
</dbReference>
<evidence type="ECO:0000313" key="5">
    <source>
        <dbReference type="EMBL" id="MFG6463792.1"/>
    </source>
</evidence>
<dbReference type="PROSITE" id="PS50887">
    <property type="entry name" value="GGDEF"/>
    <property type="match status" value="1"/>
</dbReference>
<dbReference type="SUPFAM" id="SSF55073">
    <property type="entry name" value="Nucleotide cyclase"/>
    <property type="match status" value="1"/>
</dbReference>
<evidence type="ECO:0000259" key="4">
    <source>
        <dbReference type="PROSITE" id="PS50887"/>
    </source>
</evidence>
<dbReference type="Proteomes" id="UP001606302">
    <property type="component" value="Unassembled WGS sequence"/>
</dbReference>
<dbReference type="InterPro" id="IPR043128">
    <property type="entry name" value="Rev_trsase/Diguanyl_cyclase"/>
</dbReference>
<keyword evidence="6" id="KW-1185">Reference proteome</keyword>
<dbReference type="CDD" id="cd01949">
    <property type="entry name" value="GGDEF"/>
    <property type="match status" value="1"/>
</dbReference>
<dbReference type="GO" id="GO:0052621">
    <property type="term" value="F:diguanylate cyclase activity"/>
    <property type="evidence" value="ECO:0007669"/>
    <property type="project" value="UniProtKB-EC"/>
</dbReference>
<evidence type="ECO:0000256" key="2">
    <source>
        <dbReference type="ARBA" id="ARBA00034247"/>
    </source>
</evidence>
<dbReference type="InterPro" id="IPR050469">
    <property type="entry name" value="Diguanylate_Cyclase"/>
</dbReference>
<accession>A0ABW7GP92</accession>
<dbReference type="Pfam" id="PF00990">
    <property type="entry name" value="GGDEF"/>
    <property type="match status" value="1"/>
</dbReference>
<organism evidence="5 6">
    <name type="scientific">Pelomonas lactea</name>
    <dbReference type="NCBI Taxonomy" id="3299030"/>
    <lineage>
        <taxon>Bacteria</taxon>
        <taxon>Pseudomonadati</taxon>
        <taxon>Pseudomonadota</taxon>
        <taxon>Betaproteobacteria</taxon>
        <taxon>Burkholderiales</taxon>
        <taxon>Sphaerotilaceae</taxon>
        <taxon>Roseateles</taxon>
    </lineage>
</organism>
<dbReference type="SMART" id="SM00267">
    <property type="entry name" value="GGDEF"/>
    <property type="match status" value="1"/>
</dbReference>
<sequence length="338" mass="36330">MDSFFAQLSDSVHGARTLEELTRPLLQMLEAVTGLESTYLTTVDLAEGMQHIVYSRNSQDLQIPEGLSVPWGDTLCKRALDEGRPYTDNVGEVWADSEAARLLGIQTYVSTPVRTDDGALYGTLCAASSRRRPLSPQAGHVLKLFAGLIEQHVARERLVEQLQRANAELQAQALTDALTGLMNRRALALELSRLTSLAQRTGSWLLAGAIDLDGFKQINDSHGHDAGDEFLRGIARKLQAALRAGDVLARMGGDEFVVVGLGPKLAEDGAGAAQLMRQRLASATVGQYAAGAHVVDYAGASVGVACLDPQRAGAEEVLRQSDAAMYRDKLARRRAAAP</sequence>
<dbReference type="NCBIfam" id="TIGR00254">
    <property type="entry name" value="GGDEF"/>
    <property type="match status" value="1"/>
</dbReference>
<comment type="catalytic activity">
    <reaction evidence="2">
        <text>2 GTP = 3',3'-c-di-GMP + 2 diphosphate</text>
        <dbReference type="Rhea" id="RHEA:24898"/>
        <dbReference type="ChEBI" id="CHEBI:33019"/>
        <dbReference type="ChEBI" id="CHEBI:37565"/>
        <dbReference type="ChEBI" id="CHEBI:58805"/>
        <dbReference type="EC" id="2.7.7.65"/>
    </reaction>
</comment>
<feature type="domain" description="GGDEF" evidence="4">
    <location>
        <begin position="203"/>
        <end position="338"/>
    </location>
</feature>
<evidence type="ECO:0000256" key="1">
    <source>
        <dbReference type="ARBA" id="ARBA00012528"/>
    </source>
</evidence>
<dbReference type="Pfam" id="PF01590">
    <property type="entry name" value="GAF"/>
    <property type="match status" value="1"/>
</dbReference>
<keyword evidence="3" id="KW-0175">Coiled coil</keyword>
<dbReference type="SMART" id="SM00065">
    <property type="entry name" value="GAF"/>
    <property type="match status" value="1"/>
</dbReference>
<protein>
    <recommendedName>
        <fullName evidence="1">diguanylate cyclase</fullName>
        <ecNumber evidence="1">2.7.7.65</ecNumber>
    </recommendedName>
</protein>
<dbReference type="Gene3D" id="3.30.450.40">
    <property type="match status" value="1"/>
</dbReference>
<dbReference type="PANTHER" id="PTHR45138">
    <property type="entry name" value="REGULATORY COMPONENTS OF SENSORY TRANSDUCTION SYSTEM"/>
    <property type="match status" value="1"/>
</dbReference>
<dbReference type="InterPro" id="IPR029016">
    <property type="entry name" value="GAF-like_dom_sf"/>
</dbReference>
<dbReference type="SUPFAM" id="SSF55781">
    <property type="entry name" value="GAF domain-like"/>
    <property type="match status" value="1"/>
</dbReference>
<comment type="caution">
    <text evidence="5">The sequence shown here is derived from an EMBL/GenBank/DDBJ whole genome shotgun (WGS) entry which is preliminary data.</text>
</comment>
<feature type="coiled-coil region" evidence="3">
    <location>
        <begin position="152"/>
        <end position="184"/>
    </location>
</feature>
<keyword evidence="5" id="KW-0808">Transferase</keyword>
<dbReference type="EMBL" id="JBIGHX010000007">
    <property type="protein sequence ID" value="MFG6463792.1"/>
    <property type="molecule type" value="Genomic_DNA"/>
</dbReference>
<reference evidence="5 6" key="1">
    <citation type="submission" date="2024-08" db="EMBL/GenBank/DDBJ databases">
        <authorList>
            <person name="Lu H."/>
        </authorList>
    </citation>
    <scope>NUCLEOTIDE SEQUENCE [LARGE SCALE GENOMIC DNA]</scope>
    <source>
        <strain evidence="5 6">DXS20W</strain>
    </source>
</reference>
<name>A0ABW7GP92_9BURK</name>